<sequence>MEKASYLCSVTLNYYTTIQIDNFSYTYGKSRHTVFNGLNLSFREGRHILLTI</sequence>
<evidence type="ECO:0000313" key="2">
    <source>
        <dbReference type="Proteomes" id="UP000712007"/>
    </source>
</evidence>
<proteinExistence type="predicted"/>
<dbReference type="Proteomes" id="UP000712007">
    <property type="component" value="Unassembled WGS sequence"/>
</dbReference>
<dbReference type="AlphaFoldDB" id="A0A940DJY3"/>
<reference evidence="1" key="2">
    <citation type="journal article" date="2021" name="PeerJ">
        <title>Extensive microbial diversity within the chicken gut microbiome revealed by metagenomics and culture.</title>
        <authorList>
            <person name="Gilroy R."/>
            <person name="Ravi A."/>
            <person name="Getino M."/>
            <person name="Pursley I."/>
            <person name="Horton D.L."/>
            <person name="Alikhan N.F."/>
            <person name="Baker D."/>
            <person name="Gharbi K."/>
            <person name="Hall N."/>
            <person name="Watson M."/>
            <person name="Adriaenssens E.M."/>
            <person name="Foster-Nyarko E."/>
            <person name="Jarju S."/>
            <person name="Secka A."/>
            <person name="Antonio M."/>
            <person name="Oren A."/>
            <person name="Chaudhuri R.R."/>
            <person name="La Ragione R."/>
            <person name="Hildebrand F."/>
            <person name="Pallen M.J."/>
        </authorList>
    </citation>
    <scope>NUCLEOTIDE SEQUENCE</scope>
    <source>
        <strain evidence="1">3924</strain>
    </source>
</reference>
<name>A0A940DJY3_9BACT</name>
<comment type="caution">
    <text evidence="1">The sequence shown here is derived from an EMBL/GenBank/DDBJ whole genome shotgun (WGS) entry which is preliminary data.</text>
</comment>
<evidence type="ECO:0000313" key="1">
    <source>
        <dbReference type="EMBL" id="MBO8439077.1"/>
    </source>
</evidence>
<accession>A0A940DJY3</accession>
<gene>
    <name evidence="1" type="ORF">IAC51_00315</name>
</gene>
<protein>
    <submittedName>
        <fullName evidence="1">Uncharacterized protein</fullName>
    </submittedName>
</protein>
<reference evidence="1" key="1">
    <citation type="submission" date="2020-10" db="EMBL/GenBank/DDBJ databases">
        <authorList>
            <person name="Gilroy R."/>
        </authorList>
    </citation>
    <scope>NUCLEOTIDE SEQUENCE</scope>
    <source>
        <strain evidence="1">3924</strain>
    </source>
</reference>
<organism evidence="1 2">
    <name type="scientific">Candidatus Aphodosoma intestinipullorum</name>
    <dbReference type="NCBI Taxonomy" id="2840674"/>
    <lineage>
        <taxon>Bacteria</taxon>
        <taxon>Pseudomonadati</taxon>
        <taxon>Bacteroidota</taxon>
        <taxon>Bacteroidia</taxon>
        <taxon>Bacteroidales</taxon>
        <taxon>Candidatus Aphodosoma</taxon>
    </lineage>
</organism>
<dbReference type="EMBL" id="JADIMV010000005">
    <property type="protein sequence ID" value="MBO8439077.1"/>
    <property type="molecule type" value="Genomic_DNA"/>
</dbReference>